<dbReference type="EMBL" id="GBRH01216659">
    <property type="protein sequence ID" value="JAD81236.1"/>
    <property type="molecule type" value="Transcribed_RNA"/>
</dbReference>
<organism evidence="1">
    <name type="scientific">Arundo donax</name>
    <name type="common">Giant reed</name>
    <name type="synonym">Donax arundinaceus</name>
    <dbReference type="NCBI Taxonomy" id="35708"/>
    <lineage>
        <taxon>Eukaryota</taxon>
        <taxon>Viridiplantae</taxon>
        <taxon>Streptophyta</taxon>
        <taxon>Embryophyta</taxon>
        <taxon>Tracheophyta</taxon>
        <taxon>Spermatophyta</taxon>
        <taxon>Magnoliopsida</taxon>
        <taxon>Liliopsida</taxon>
        <taxon>Poales</taxon>
        <taxon>Poaceae</taxon>
        <taxon>PACMAD clade</taxon>
        <taxon>Arundinoideae</taxon>
        <taxon>Arundineae</taxon>
        <taxon>Arundo</taxon>
    </lineage>
</organism>
<reference evidence="1" key="2">
    <citation type="journal article" date="2015" name="Data Brief">
        <title>Shoot transcriptome of the giant reed, Arundo donax.</title>
        <authorList>
            <person name="Barrero R.A."/>
            <person name="Guerrero F.D."/>
            <person name="Moolhuijzen P."/>
            <person name="Goolsby J.A."/>
            <person name="Tidwell J."/>
            <person name="Bellgard S.E."/>
            <person name="Bellgard M.I."/>
        </authorList>
    </citation>
    <scope>NUCLEOTIDE SEQUENCE</scope>
    <source>
        <tissue evidence="1">Shoot tissue taken approximately 20 cm above the soil surface</tissue>
    </source>
</reference>
<protein>
    <submittedName>
        <fullName evidence="1">Uncharacterized protein</fullName>
    </submittedName>
</protein>
<accession>A0A0A9D076</accession>
<proteinExistence type="predicted"/>
<evidence type="ECO:0000313" key="1">
    <source>
        <dbReference type="EMBL" id="JAD81236.1"/>
    </source>
</evidence>
<name>A0A0A9D076_ARUDO</name>
<dbReference type="AlphaFoldDB" id="A0A0A9D076"/>
<reference evidence="1" key="1">
    <citation type="submission" date="2014-09" db="EMBL/GenBank/DDBJ databases">
        <authorList>
            <person name="Magalhaes I.L.F."/>
            <person name="Oliveira U."/>
            <person name="Santos F.R."/>
            <person name="Vidigal T.H.D.A."/>
            <person name="Brescovit A.D."/>
            <person name="Santos A.J."/>
        </authorList>
    </citation>
    <scope>NUCLEOTIDE SEQUENCE</scope>
    <source>
        <tissue evidence="1">Shoot tissue taken approximately 20 cm above the soil surface</tissue>
    </source>
</reference>
<sequence>MGLSCNLKTSDEPWSETPVVCPVVCPGGGFARKSNINESYA</sequence>